<proteinExistence type="predicted"/>
<dbReference type="EMBL" id="CM056816">
    <property type="protein sequence ID" value="KAJ8633681.1"/>
    <property type="molecule type" value="Genomic_DNA"/>
</dbReference>
<protein>
    <submittedName>
        <fullName evidence="1">Uncharacterized protein</fullName>
    </submittedName>
</protein>
<keyword evidence="2" id="KW-1185">Reference proteome</keyword>
<name>A0ACC2LKZ4_PERAE</name>
<comment type="caution">
    <text evidence="1">The sequence shown here is derived from an EMBL/GenBank/DDBJ whole genome shotgun (WGS) entry which is preliminary data.</text>
</comment>
<dbReference type="Proteomes" id="UP001234297">
    <property type="component" value="Chromosome 8"/>
</dbReference>
<evidence type="ECO:0000313" key="1">
    <source>
        <dbReference type="EMBL" id="KAJ8633681.1"/>
    </source>
</evidence>
<sequence>MIGVGRQSAIWTQMTEGKRVGPTLANLTRVGPRQEARGFQPANLQRQMVKGRKACFLNAAKRTYHCQVCKVKTKALSPVSRISEENGTLLYKNFT</sequence>
<evidence type="ECO:0000313" key="2">
    <source>
        <dbReference type="Proteomes" id="UP001234297"/>
    </source>
</evidence>
<gene>
    <name evidence="1" type="ORF">MRB53_027017</name>
</gene>
<accession>A0ACC2LKZ4</accession>
<organism evidence="1 2">
    <name type="scientific">Persea americana</name>
    <name type="common">Avocado</name>
    <dbReference type="NCBI Taxonomy" id="3435"/>
    <lineage>
        <taxon>Eukaryota</taxon>
        <taxon>Viridiplantae</taxon>
        <taxon>Streptophyta</taxon>
        <taxon>Embryophyta</taxon>
        <taxon>Tracheophyta</taxon>
        <taxon>Spermatophyta</taxon>
        <taxon>Magnoliopsida</taxon>
        <taxon>Magnoliidae</taxon>
        <taxon>Laurales</taxon>
        <taxon>Lauraceae</taxon>
        <taxon>Persea</taxon>
    </lineage>
</organism>
<reference evidence="1 2" key="1">
    <citation type="journal article" date="2022" name="Hortic Res">
        <title>A haplotype resolved chromosomal level avocado genome allows analysis of novel avocado genes.</title>
        <authorList>
            <person name="Nath O."/>
            <person name="Fletcher S.J."/>
            <person name="Hayward A."/>
            <person name="Shaw L.M."/>
            <person name="Masouleh A.K."/>
            <person name="Furtado A."/>
            <person name="Henry R.J."/>
            <person name="Mitter N."/>
        </authorList>
    </citation>
    <scope>NUCLEOTIDE SEQUENCE [LARGE SCALE GENOMIC DNA]</scope>
    <source>
        <strain evidence="2">cv. Hass</strain>
    </source>
</reference>